<name>A0A8H9GEL4_9MICO</name>
<keyword evidence="2" id="KW-1185">Reference proteome</keyword>
<protein>
    <submittedName>
        <fullName evidence="1">Uncharacterized protein</fullName>
    </submittedName>
</protein>
<organism evidence="1 2">
    <name type="scientific">Promicromonospora citrea</name>
    <dbReference type="NCBI Taxonomy" id="43677"/>
    <lineage>
        <taxon>Bacteria</taxon>
        <taxon>Bacillati</taxon>
        <taxon>Actinomycetota</taxon>
        <taxon>Actinomycetes</taxon>
        <taxon>Micrococcales</taxon>
        <taxon>Promicromonosporaceae</taxon>
        <taxon>Promicromonospora</taxon>
    </lineage>
</organism>
<reference evidence="1" key="2">
    <citation type="submission" date="2020-09" db="EMBL/GenBank/DDBJ databases">
        <authorList>
            <person name="Sun Q."/>
            <person name="Ohkuma M."/>
        </authorList>
    </citation>
    <scope>NUCLEOTIDE SEQUENCE</scope>
    <source>
        <strain evidence="1">JCM 3051</strain>
    </source>
</reference>
<accession>A0A8H9GEL4</accession>
<dbReference type="EMBL" id="BMPT01000002">
    <property type="protein sequence ID" value="GGM14701.1"/>
    <property type="molecule type" value="Genomic_DNA"/>
</dbReference>
<dbReference type="Proteomes" id="UP000655589">
    <property type="component" value="Unassembled WGS sequence"/>
</dbReference>
<evidence type="ECO:0000313" key="2">
    <source>
        <dbReference type="Proteomes" id="UP000655589"/>
    </source>
</evidence>
<comment type="caution">
    <text evidence="1">The sequence shown here is derived from an EMBL/GenBank/DDBJ whole genome shotgun (WGS) entry which is preliminary data.</text>
</comment>
<reference evidence="1" key="1">
    <citation type="journal article" date="2014" name="Int. J. Syst. Evol. Microbiol.">
        <title>Complete genome sequence of Corynebacterium casei LMG S-19264T (=DSM 44701T), isolated from a smear-ripened cheese.</title>
        <authorList>
            <consortium name="US DOE Joint Genome Institute (JGI-PGF)"/>
            <person name="Walter F."/>
            <person name="Albersmeier A."/>
            <person name="Kalinowski J."/>
            <person name="Ruckert C."/>
        </authorList>
    </citation>
    <scope>NUCLEOTIDE SEQUENCE</scope>
    <source>
        <strain evidence="1">JCM 3051</strain>
    </source>
</reference>
<dbReference type="AlphaFoldDB" id="A0A8H9GEL4"/>
<dbReference type="RefSeq" id="WP_171107855.1">
    <property type="nucleotide sequence ID" value="NZ_BMPT01000002.1"/>
</dbReference>
<proteinExistence type="predicted"/>
<sequence length="214" mass="23534">MHIHALSNNGTTPDGVLVRRDAHLPSGLRVLDSVLAMRPTPDVVLRARQRVEYDGDVRRWVRYSLQRDPGGVDVAFVRADLPPGVGDGVPSFARYLLVLELAEAGAWVEYTQLDDADPTCTRHALLVRTDTQPLVLPDGVSTTAMRIDQLLDGEPANAFWCDGFGVVQADYVERFPDGSQVTGISWRTTWEGIEPWLDAEVREALDASGILAQS</sequence>
<gene>
    <name evidence="1" type="ORF">GCM10010102_07720</name>
</gene>
<evidence type="ECO:0000313" key="1">
    <source>
        <dbReference type="EMBL" id="GGM14701.1"/>
    </source>
</evidence>